<evidence type="ECO:0000313" key="2">
    <source>
        <dbReference type="Proteomes" id="UP001060085"/>
    </source>
</evidence>
<organism evidence="1 2">
    <name type="scientific">Catharanthus roseus</name>
    <name type="common">Madagascar periwinkle</name>
    <name type="synonym">Vinca rosea</name>
    <dbReference type="NCBI Taxonomy" id="4058"/>
    <lineage>
        <taxon>Eukaryota</taxon>
        <taxon>Viridiplantae</taxon>
        <taxon>Streptophyta</taxon>
        <taxon>Embryophyta</taxon>
        <taxon>Tracheophyta</taxon>
        <taxon>Spermatophyta</taxon>
        <taxon>Magnoliopsida</taxon>
        <taxon>eudicotyledons</taxon>
        <taxon>Gunneridae</taxon>
        <taxon>Pentapetalae</taxon>
        <taxon>asterids</taxon>
        <taxon>lamiids</taxon>
        <taxon>Gentianales</taxon>
        <taxon>Apocynaceae</taxon>
        <taxon>Rauvolfioideae</taxon>
        <taxon>Vinceae</taxon>
        <taxon>Catharanthinae</taxon>
        <taxon>Catharanthus</taxon>
    </lineage>
</organism>
<reference evidence="2" key="1">
    <citation type="journal article" date="2023" name="Nat. Plants">
        <title>Single-cell RNA sequencing provides a high-resolution roadmap for understanding the multicellular compartmentation of specialized metabolism.</title>
        <authorList>
            <person name="Sun S."/>
            <person name="Shen X."/>
            <person name="Li Y."/>
            <person name="Li Y."/>
            <person name="Wang S."/>
            <person name="Li R."/>
            <person name="Zhang H."/>
            <person name="Shen G."/>
            <person name="Guo B."/>
            <person name="Wei J."/>
            <person name="Xu J."/>
            <person name="St-Pierre B."/>
            <person name="Chen S."/>
            <person name="Sun C."/>
        </authorList>
    </citation>
    <scope>NUCLEOTIDE SEQUENCE [LARGE SCALE GENOMIC DNA]</scope>
</reference>
<dbReference type="EMBL" id="CM044707">
    <property type="protein sequence ID" value="KAI5653942.1"/>
    <property type="molecule type" value="Genomic_DNA"/>
</dbReference>
<gene>
    <name evidence="1" type="ORF">M9H77_31129</name>
</gene>
<sequence length="143" mass="16693">MVKVKNANVGKGETYEEEGSSRGGKSGEGKGNKVESELRLPKRNEEGILLRGRREDDHESDEEEEEEDKGQDAMNVDEEDSEEEPQEKSFRREMRQKRRQERVEERQPSGGMYQLMKVRDSMQASMNNKFDTLDGKYRIFQKD</sequence>
<protein>
    <submittedName>
        <fullName evidence="1">Uncharacterized protein</fullName>
    </submittedName>
</protein>
<proteinExistence type="predicted"/>
<name>A0ACC0A1V5_CATRO</name>
<accession>A0ACC0A1V5</accession>
<comment type="caution">
    <text evidence="1">The sequence shown here is derived from an EMBL/GenBank/DDBJ whole genome shotgun (WGS) entry which is preliminary data.</text>
</comment>
<dbReference type="Proteomes" id="UP001060085">
    <property type="component" value="Linkage Group LG07"/>
</dbReference>
<evidence type="ECO:0000313" key="1">
    <source>
        <dbReference type="EMBL" id="KAI5653942.1"/>
    </source>
</evidence>
<keyword evidence="2" id="KW-1185">Reference proteome</keyword>